<evidence type="ECO:0000256" key="1">
    <source>
        <dbReference type="ARBA" id="ARBA00011233"/>
    </source>
</evidence>
<evidence type="ECO:0000256" key="6">
    <source>
        <dbReference type="PIRSR" id="PIRSR039144-50"/>
    </source>
</evidence>
<keyword evidence="3" id="KW-0547">Nucleotide-binding</keyword>
<evidence type="ECO:0000256" key="3">
    <source>
        <dbReference type="ARBA" id="ARBA00022741"/>
    </source>
</evidence>
<dbReference type="InterPro" id="IPR002187">
    <property type="entry name" value="N-reg_PII"/>
</dbReference>
<organism evidence="9 10">
    <name type="scientific">Cedecea lapagei</name>
    <dbReference type="NCBI Taxonomy" id="158823"/>
    <lineage>
        <taxon>Bacteria</taxon>
        <taxon>Pseudomonadati</taxon>
        <taxon>Pseudomonadota</taxon>
        <taxon>Gammaproteobacteria</taxon>
        <taxon>Enterobacterales</taxon>
        <taxon>Enterobacteriaceae</taxon>
        <taxon>Cedecea</taxon>
    </lineage>
</organism>
<proteinExistence type="inferred from homology"/>
<dbReference type="GO" id="GO:0005829">
    <property type="term" value="C:cytosol"/>
    <property type="evidence" value="ECO:0007669"/>
    <property type="project" value="TreeGrafter"/>
</dbReference>
<dbReference type="AlphaFoldDB" id="A0A447UYQ7"/>
<dbReference type="GO" id="GO:0006808">
    <property type="term" value="P:regulation of nitrogen utilization"/>
    <property type="evidence" value="ECO:0007669"/>
    <property type="project" value="InterPro"/>
</dbReference>
<dbReference type="GO" id="GO:0030234">
    <property type="term" value="F:enzyme regulator activity"/>
    <property type="evidence" value="ECO:0007669"/>
    <property type="project" value="InterPro"/>
</dbReference>
<keyword evidence="10" id="KW-1185">Reference proteome</keyword>
<dbReference type="Proteomes" id="UP000274122">
    <property type="component" value="Chromosome"/>
</dbReference>
<dbReference type="PANTHER" id="PTHR30115:SF11">
    <property type="entry name" value="NITROGEN REGULATORY PROTEIN P-II HOMOLOG"/>
    <property type="match status" value="1"/>
</dbReference>
<keyword evidence="4" id="KW-0805">Transcription regulation</keyword>
<dbReference type="KEGG" id="clap:NCTC11466_00948"/>
<dbReference type="FunFam" id="3.30.70.120:FF:000001">
    <property type="entry name" value="Nitrogen regulatory protein P-II"/>
    <property type="match status" value="1"/>
</dbReference>
<dbReference type="PIRSF" id="PIRSF039144">
    <property type="entry name" value="GlnB"/>
    <property type="match status" value="1"/>
</dbReference>
<dbReference type="EMBL" id="LR134201">
    <property type="protein sequence ID" value="VEB95810.1"/>
    <property type="molecule type" value="Genomic_DNA"/>
</dbReference>
<gene>
    <name evidence="9" type="primary">glnB</name>
    <name evidence="9" type="ORF">NCTC11466_00948</name>
</gene>
<sequence>MWATDYEHYKTPRGDTGNTMKKIDAIIKPFKLDDVREALAEVGITGMTVTEVKGFGRQKGHTELYRGAEYMVDFLPKVKIEIVVTDDIVDTCVDTIIRTAQTGKIGDGKIFVFDVARVVRIRTGEEDDAAI</sequence>
<evidence type="ECO:0000256" key="2">
    <source>
        <dbReference type="ARBA" id="ARBA00022553"/>
    </source>
</evidence>
<dbReference type="InterPro" id="IPR017918">
    <property type="entry name" value="N-reg_PII_CS"/>
</dbReference>
<reference evidence="9 10" key="1">
    <citation type="submission" date="2018-12" db="EMBL/GenBank/DDBJ databases">
        <authorList>
            <consortium name="Pathogen Informatics"/>
        </authorList>
    </citation>
    <scope>NUCLEOTIDE SEQUENCE [LARGE SCALE GENOMIC DNA]</scope>
    <source>
        <strain evidence="9 10">NCTC11466</strain>
    </source>
</reference>
<dbReference type="Pfam" id="PF00543">
    <property type="entry name" value="P-II"/>
    <property type="match status" value="1"/>
</dbReference>
<keyword evidence="2 7" id="KW-0597">Phosphoprotein</keyword>
<evidence type="ECO:0000256" key="4">
    <source>
        <dbReference type="ARBA" id="ARBA00023015"/>
    </source>
</evidence>
<dbReference type="NCBIfam" id="NF008111">
    <property type="entry name" value="PRK10858.1"/>
    <property type="match status" value="1"/>
</dbReference>
<keyword evidence="5" id="KW-0804">Transcription</keyword>
<dbReference type="PROSITE" id="PS00638">
    <property type="entry name" value="PII_GLNB_CTER"/>
    <property type="match status" value="1"/>
</dbReference>
<dbReference type="Gene3D" id="3.30.70.120">
    <property type="match status" value="1"/>
</dbReference>
<evidence type="ECO:0000256" key="5">
    <source>
        <dbReference type="ARBA" id="ARBA00023163"/>
    </source>
</evidence>
<evidence type="ECO:0000256" key="7">
    <source>
        <dbReference type="PIRSR" id="PIRSR602187-50"/>
    </source>
</evidence>
<comment type="subunit">
    <text evidence="1">Homotrimer.</text>
</comment>
<dbReference type="InterPro" id="IPR015867">
    <property type="entry name" value="N-reg_PII/ATP_PRibTrfase_C"/>
</dbReference>
<dbReference type="PANTHER" id="PTHR30115">
    <property type="entry name" value="NITROGEN REGULATORY PROTEIN P-II"/>
    <property type="match status" value="1"/>
</dbReference>
<dbReference type="PROSITE" id="PS00496">
    <property type="entry name" value="PII_GLNB_UMP"/>
    <property type="match status" value="1"/>
</dbReference>
<accession>A0A447UYQ7</accession>
<evidence type="ECO:0000313" key="9">
    <source>
        <dbReference type="EMBL" id="VEB95810.1"/>
    </source>
</evidence>
<evidence type="ECO:0000313" key="10">
    <source>
        <dbReference type="Proteomes" id="UP000274122"/>
    </source>
</evidence>
<dbReference type="SMART" id="SM00938">
    <property type="entry name" value="P-II"/>
    <property type="match status" value="1"/>
</dbReference>
<protein>
    <submittedName>
        <fullName evidence="9">Nitrogen regulatory protein P-II</fullName>
    </submittedName>
</protein>
<name>A0A447UYQ7_9ENTR</name>
<dbReference type="InterPro" id="IPR011322">
    <property type="entry name" value="N-reg_PII-like_a/b"/>
</dbReference>
<evidence type="ECO:0000256" key="8">
    <source>
        <dbReference type="RuleBase" id="RU003936"/>
    </source>
</evidence>
<comment type="similarity">
    <text evidence="8">Belongs to the P(II) protein family.</text>
</comment>
<dbReference type="SUPFAM" id="SSF54913">
    <property type="entry name" value="GlnB-like"/>
    <property type="match status" value="1"/>
</dbReference>
<dbReference type="InterPro" id="IPR002332">
    <property type="entry name" value="N-reg_PII_urydylation_site"/>
</dbReference>
<feature type="modified residue" description="O-UMP-tyrosine" evidence="6">
    <location>
        <position position="70"/>
    </location>
</feature>
<dbReference type="GO" id="GO:0005524">
    <property type="term" value="F:ATP binding"/>
    <property type="evidence" value="ECO:0007669"/>
    <property type="project" value="TreeGrafter"/>
</dbReference>
<dbReference type="PRINTS" id="PR00340">
    <property type="entry name" value="PIIGLNB"/>
</dbReference>
<dbReference type="PROSITE" id="PS51343">
    <property type="entry name" value="PII_GLNB_DOM"/>
    <property type="match status" value="1"/>
</dbReference>